<comment type="caution">
    <text evidence="12">The sequence shown here is derived from an EMBL/GenBank/DDBJ whole genome shotgun (WGS) entry which is preliminary data.</text>
</comment>
<feature type="transmembrane region" description="Helical" evidence="11">
    <location>
        <begin position="718"/>
        <end position="739"/>
    </location>
</feature>
<evidence type="ECO:0008006" key="14">
    <source>
        <dbReference type="Google" id="ProtNLM"/>
    </source>
</evidence>
<dbReference type="Gene3D" id="1.25.10.10">
    <property type="entry name" value="Leucine-rich Repeat Variant"/>
    <property type="match status" value="1"/>
</dbReference>
<sequence>MAIVSTLLATGKASRQACQLLMLALRGSALPVLAVPIAPAAHARIPLALCSQNGQPLLGDLQVALLDVRLTQAVMETVALALQAALTLGLGGSIIGALNGMQLVKALVDDHISHLAAPATARIWAVTTISCLVELLSDPQANETSAGRDLPEVVLDCHEAVSTRAAALAFLSIATVQSEREMADHLASATLPAQKTSGPRKKVAGLRHHTAAPISQPAGLSQRHDDSTVKLPEARQIMTILGIFSHLVHNSEAAGQALLAAGLGDLLDQLWRPKISTDLLHHLLRLLTALLPICPAARAAVAAKRGSMPLLERAANLMTTVGIDTATFVLAISVLRSLAASNDGAAHLLRSPTFLAEGRRLLQSLLQSREWECGRHVLQVYVNVAASVAGQRQLLQSPAAAGFGEQLLSWVSGACPACTCQALLVLRNLAFCTENHAHFLSAPRMLPTITATLSSSSSLASIAAAVACLWTLTYHSEKVKAALRKQPDLALHLGRTTMSGQASEVMFRRLLKSCHDIVGGDNKGRADLNNWSVSPVFHHYVETLQEQLADLKELQPAKSQPDRYAEFEQQVAELEGQLKPASLPAYALPLKRSTPETAAQSSAFQQSHSPQTKASRQMPPEKLAHRMERHSPQQSAAVLDDDTKKLLGRQDQLQESLIDEMADLAASLKQNVLGMEGSVKTRGKLLEDTESALERSAAGAKQSHRQAKQQHSKGGRSFCASLMWLLLVGMVFIGMYFFIKVTSMAGYKYVKPKLTEEL</sequence>
<dbReference type="GO" id="GO:0031201">
    <property type="term" value="C:SNARE complex"/>
    <property type="evidence" value="ECO:0007669"/>
    <property type="project" value="TreeGrafter"/>
</dbReference>
<accession>A0AAW1TFQ7</accession>
<dbReference type="InterPro" id="IPR019150">
    <property type="entry name" value="Vesicle_transport_protein_Use1"/>
</dbReference>
<evidence type="ECO:0000313" key="12">
    <source>
        <dbReference type="EMBL" id="KAK9868706.1"/>
    </source>
</evidence>
<evidence type="ECO:0000256" key="1">
    <source>
        <dbReference type="ARBA" id="ARBA00004163"/>
    </source>
</evidence>
<evidence type="ECO:0000256" key="6">
    <source>
        <dbReference type="ARBA" id="ARBA00022892"/>
    </source>
</evidence>
<protein>
    <recommendedName>
        <fullName evidence="14">Vesicle transport protein USE1</fullName>
    </recommendedName>
</protein>
<keyword evidence="13" id="KW-1185">Reference proteome</keyword>
<dbReference type="PANTHER" id="PTHR13050">
    <property type="entry name" value="USE1-LIKE PROTEIN"/>
    <property type="match status" value="1"/>
</dbReference>
<keyword evidence="7" id="KW-0653">Protein transport</keyword>
<evidence type="ECO:0000313" key="13">
    <source>
        <dbReference type="Proteomes" id="UP001485043"/>
    </source>
</evidence>
<evidence type="ECO:0000256" key="5">
    <source>
        <dbReference type="ARBA" id="ARBA00022824"/>
    </source>
</evidence>
<evidence type="ECO:0000256" key="3">
    <source>
        <dbReference type="ARBA" id="ARBA00022448"/>
    </source>
</evidence>
<keyword evidence="8 11" id="KW-1133">Transmembrane helix</keyword>
<dbReference type="Proteomes" id="UP001485043">
    <property type="component" value="Unassembled WGS sequence"/>
</dbReference>
<evidence type="ECO:0000256" key="11">
    <source>
        <dbReference type="SAM" id="Phobius"/>
    </source>
</evidence>
<evidence type="ECO:0000256" key="7">
    <source>
        <dbReference type="ARBA" id="ARBA00022927"/>
    </source>
</evidence>
<feature type="region of interest" description="Disordered" evidence="10">
    <location>
        <begin position="593"/>
        <end position="642"/>
    </location>
</feature>
<keyword evidence="3" id="KW-0813">Transport</keyword>
<dbReference type="SUPFAM" id="SSF48371">
    <property type="entry name" value="ARM repeat"/>
    <property type="match status" value="1"/>
</dbReference>
<feature type="region of interest" description="Disordered" evidence="10">
    <location>
        <begin position="691"/>
        <end position="712"/>
    </location>
</feature>
<evidence type="ECO:0000256" key="10">
    <source>
        <dbReference type="SAM" id="MobiDB-lite"/>
    </source>
</evidence>
<evidence type="ECO:0000256" key="9">
    <source>
        <dbReference type="ARBA" id="ARBA00023136"/>
    </source>
</evidence>
<evidence type="ECO:0000256" key="4">
    <source>
        <dbReference type="ARBA" id="ARBA00022692"/>
    </source>
</evidence>
<dbReference type="GO" id="GO:0005789">
    <property type="term" value="C:endoplasmic reticulum membrane"/>
    <property type="evidence" value="ECO:0007669"/>
    <property type="project" value="UniProtKB-SubCell"/>
</dbReference>
<keyword evidence="5" id="KW-0256">Endoplasmic reticulum</keyword>
<keyword evidence="6" id="KW-0931">ER-Golgi transport</keyword>
<feature type="compositionally biased region" description="Basic and acidic residues" evidence="10">
    <location>
        <begin position="622"/>
        <end position="631"/>
    </location>
</feature>
<feature type="compositionally biased region" description="Low complexity" evidence="10">
    <location>
        <begin position="598"/>
        <end position="607"/>
    </location>
</feature>
<keyword evidence="9 11" id="KW-0472">Membrane</keyword>
<reference evidence="12 13" key="1">
    <citation type="journal article" date="2024" name="Nat. Commun.">
        <title>Phylogenomics reveals the evolutionary origins of lichenization in chlorophyte algae.</title>
        <authorList>
            <person name="Puginier C."/>
            <person name="Libourel C."/>
            <person name="Otte J."/>
            <person name="Skaloud P."/>
            <person name="Haon M."/>
            <person name="Grisel S."/>
            <person name="Petersen M."/>
            <person name="Berrin J.G."/>
            <person name="Delaux P.M."/>
            <person name="Dal Grande F."/>
            <person name="Keller J."/>
        </authorList>
    </citation>
    <scope>NUCLEOTIDE SEQUENCE [LARGE SCALE GENOMIC DNA]</scope>
    <source>
        <strain evidence="12 13">SAG 2523</strain>
    </source>
</reference>
<dbReference type="GO" id="GO:0005484">
    <property type="term" value="F:SNAP receptor activity"/>
    <property type="evidence" value="ECO:0007669"/>
    <property type="project" value="TreeGrafter"/>
</dbReference>
<evidence type="ECO:0000256" key="2">
    <source>
        <dbReference type="ARBA" id="ARBA00007891"/>
    </source>
</evidence>
<dbReference type="InterPro" id="IPR016024">
    <property type="entry name" value="ARM-type_fold"/>
</dbReference>
<gene>
    <name evidence="12" type="ORF">WJX84_005616</name>
</gene>
<feature type="compositionally biased region" description="Basic residues" evidence="10">
    <location>
        <begin position="702"/>
        <end position="712"/>
    </location>
</feature>
<proteinExistence type="inferred from homology"/>
<dbReference type="InterPro" id="IPR011989">
    <property type="entry name" value="ARM-like"/>
</dbReference>
<dbReference type="EMBL" id="JALJOV010000015">
    <property type="protein sequence ID" value="KAK9868706.1"/>
    <property type="molecule type" value="Genomic_DNA"/>
</dbReference>
<dbReference type="GO" id="GO:0015031">
    <property type="term" value="P:protein transport"/>
    <property type="evidence" value="ECO:0007669"/>
    <property type="project" value="UniProtKB-KW"/>
</dbReference>
<keyword evidence="4 11" id="KW-0812">Transmembrane</keyword>
<name>A0AAW1TFQ7_9CHLO</name>
<comment type="similarity">
    <text evidence="2">Belongs to the USE1 family.</text>
</comment>
<dbReference type="Pfam" id="PF09753">
    <property type="entry name" value="Use1"/>
    <property type="match status" value="1"/>
</dbReference>
<organism evidence="12 13">
    <name type="scientific">Apatococcus fuscideae</name>
    <dbReference type="NCBI Taxonomy" id="2026836"/>
    <lineage>
        <taxon>Eukaryota</taxon>
        <taxon>Viridiplantae</taxon>
        <taxon>Chlorophyta</taxon>
        <taxon>core chlorophytes</taxon>
        <taxon>Trebouxiophyceae</taxon>
        <taxon>Chlorellales</taxon>
        <taxon>Chlorellaceae</taxon>
        <taxon>Apatococcus</taxon>
    </lineage>
</organism>
<evidence type="ECO:0000256" key="8">
    <source>
        <dbReference type="ARBA" id="ARBA00022989"/>
    </source>
</evidence>
<dbReference type="AlphaFoldDB" id="A0AAW1TFQ7"/>
<dbReference type="PANTHER" id="PTHR13050:SF7">
    <property type="entry name" value="VESICLE TRANSPORT PROTEIN USE1"/>
    <property type="match status" value="1"/>
</dbReference>
<dbReference type="GO" id="GO:0006890">
    <property type="term" value="P:retrograde vesicle-mediated transport, Golgi to endoplasmic reticulum"/>
    <property type="evidence" value="ECO:0007669"/>
    <property type="project" value="TreeGrafter"/>
</dbReference>
<comment type="subcellular location">
    <subcellularLocation>
        <location evidence="1">Endoplasmic reticulum membrane</location>
        <topology evidence="1">Single-pass type IV membrane protein</topology>
    </subcellularLocation>
</comment>